<keyword evidence="6" id="KW-0560">Oxidoreductase</keyword>
<dbReference type="PANTHER" id="PTHR43821">
    <property type="entry name" value="NAD(P)H NITROREDUCTASE YDJA-RELATED"/>
    <property type="match status" value="1"/>
</dbReference>
<evidence type="ECO:0000259" key="8">
    <source>
        <dbReference type="Pfam" id="PF00881"/>
    </source>
</evidence>
<feature type="domain" description="Nitroreductase" evidence="8">
    <location>
        <begin position="21"/>
        <end position="167"/>
    </location>
</feature>
<accession>A0A382SEM4</accession>
<evidence type="ECO:0000313" key="9">
    <source>
        <dbReference type="EMBL" id="SVD08032.1"/>
    </source>
</evidence>
<dbReference type="Pfam" id="PF00881">
    <property type="entry name" value="Nitroreductase"/>
    <property type="match status" value="1"/>
</dbReference>
<organism evidence="9">
    <name type="scientific">marine metagenome</name>
    <dbReference type="NCBI Taxonomy" id="408172"/>
    <lineage>
        <taxon>unclassified sequences</taxon>
        <taxon>metagenomes</taxon>
        <taxon>ecological metagenomes</taxon>
    </lineage>
</organism>
<evidence type="ECO:0000256" key="6">
    <source>
        <dbReference type="ARBA" id="ARBA00023002"/>
    </source>
</evidence>
<dbReference type="InterPro" id="IPR029479">
    <property type="entry name" value="Nitroreductase"/>
</dbReference>
<dbReference type="CDD" id="cd02135">
    <property type="entry name" value="YdjA-like"/>
    <property type="match status" value="1"/>
</dbReference>
<keyword evidence="3" id="KW-0285">Flavoprotein</keyword>
<keyword evidence="5" id="KW-0521">NADP</keyword>
<sequence>NDQMMEALEALHNRISVPRLTEPAPDEEALLNIYKSALRAADHGLLTPWRFLVIKGPSLKKLGNLFVEASLSDDADMSPEKQEKIRRKPLRAPLIVVTISSSEQHPKIPVFEQELSAAAATQNMLMAAYSQEVGAMWRTGSMAYHPLVKKGLGLAIHEKIIGFLYLGTIAGPTRELMEAQVELFFKEW</sequence>
<feature type="non-terminal residue" evidence="9">
    <location>
        <position position="1"/>
    </location>
</feature>
<dbReference type="GO" id="GO:0016491">
    <property type="term" value="F:oxidoreductase activity"/>
    <property type="evidence" value="ECO:0007669"/>
    <property type="project" value="UniProtKB-KW"/>
</dbReference>
<gene>
    <name evidence="9" type="ORF">METZ01_LOCUS360886</name>
</gene>
<dbReference type="AlphaFoldDB" id="A0A382SEM4"/>
<evidence type="ECO:0000256" key="5">
    <source>
        <dbReference type="ARBA" id="ARBA00022857"/>
    </source>
</evidence>
<protein>
    <recommendedName>
        <fullName evidence="8">Nitroreductase domain-containing protein</fullName>
    </recommendedName>
</protein>
<reference evidence="9" key="1">
    <citation type="submission" date="2018-05" db="EMBL/GenBank/DDBJ databases">
        <authorList>
            <person name="Lanie J.A."/>
            <person name="Ng W.-L."/>
            <person name="Kazmierczak K.M."/>
            <person name="Andrzejewski T.M."/>
            <person name="Davidsen T.M."/>
            <person name="Wayne K.J."/>
            <person name="Tettelin H."/>
            <person name="Glass J.I."/>
            <person name="Rusch D."/>
            <person name="Podicherti R."/>
            <person name="Tsui H.-C.T."/>
            <person name="Winkler M.E."/>
        </authorList>
    </citation>
    <scope>NUCLEOTIDE SEQUENCE</scope>
</reference>
<dbReference type="PANTHER" id="PTHR43821:SF1">
    <property type="entry name" value="NAD(P)H NITROREDUCTASE YDJA-RELATED"/>
    <property type="match status" value="1"/>
</dbReference>
<dbReference type="InterPro" id="IPR052530">
    <property type="entry name" value="NAD(P)H_nitroreductase"/>
</dbReference>
<dbReference type="SUPFAM" id="SSF55469">
    <property type="entry name" value="FMN-dependent nitroreductase-like"/>
    <property type="match status" value="1"/>
</dbReference>
<comment type="similarity">
    <text evidence="2">Belongs to the nitroreductase family.</text>
</comment>
<keyword evidence="7" id="KW-0520">NAD</keyword>
<evidence type="ECO:0000256" key="7">
    <source>
        <dbReference type="ARBA" id="ARBA00023027"/>
    </source>
</evidence>
<evidence type="ECO:0000256" key="4">
    <source>
        <dbReference type="ARBA" id="ARBA00022643"/>
    </source>
</evidence>
<evidence type="ECO:0000256" key="1">
    <source>
        <dbReference type="ARBA" id="ARBA00001917"/>
    </source>
</evidence>
<evidence type="ECO:0000256" key="2">
    <source>
        <dbReference type="ARBA" id="ARBA00007118"/>
    </source>
</evidence>
<dbReference type="PIRSF" id="PIRSF000232">
    <property type="entry name" value="YdjA"/>
    <property type="match status" value="1"/>
</dbReference>
<dbReference type="InterPro" id="IPR000415">
    <property type="entry name" value="Nitroreductase-like"/>
</dbReference>
<keyword evidence="4" id="KW-0288">FMN</keyword>
<evidence type="ECO:0000256" key="3">
    <source>
        <dbReference type="ARBA" id="ARBA00022630"/>
    </source>
</evidence>
<comment type="cofactor">
    <cofactor evidence="1">
        <name>FMN</name>
        <dbReference type="ChEBI" id="CHEBI:58210"/>
    </cofactor>
</comment>
<dbReference type="InterPro" id="IPR026021">
    <property type="entry name" value="YdjA-like"/>
</dbReference>
<dbReference type="Gene3D" id="3.40.109.10">
    <property type="entry name" value="NADH Oxidase"/>
    <property type="match status" value="1"/>
</dbReference>
<name>A0A382SEM4_9ZZZZ</name>
<proteinExistence type="inferred from homology"/>
<dbReference type="EMBL" id="UINC01128345">
    <property type="protein sequence ID" value="SVD08032.1"/>
    <property type="molecule type" value="Genomic_DNA"/>
</dbReference>